<dbReference type="GO" id="GO:0045493">
    <property type="term" value="P:xylan catabolic process"/>
    <property type="evidence" value="ECO:0007669"/>
    <property type="project" value="UniProtKB-KW"/>
</dbReference>
<keyword evidence="5 9" id="KW-0732">Signal</keyword>
<keyword evidence="11" id="KW-0858">Xylan degradation</keyword>
<keyword evidence="4" id="KW-0812">Transmembrane</keyword>
<dbReference type="GO" id="GO:0004190">
    <property type="term" value="F:aspartic-type endopeptidase activity"/>
    <property type="evidence" value="ECO:0007669"/>
    <property type="project" value="InterPro"/>
</dbReference>
<evidence type="ECO:0000256" key="5">
    <source>
        <dbReference type="ARBA" id="ARBA00022729"/>
    </source>
</evidence>
<evidence type="ECO:0000256" key="9">
    <source>
        <dbReference type="SAM" id="SignalP"/>
    </source>
</evidence>
<evidence type="ECO:0000256" key="1">
    <source>
        <dbReference type="ARBA" id="ARBA00004370"/>
    </source>
</evidence>
<dbReference type="InterPro" id="IPR032861">
    <property type="entry name" value="TAXi_N"/>
</dbReference>
<gene>
    <name evidence="11" type="ORF">RJ641_025021</name>
</gene>
<organism evidence="11 12">
    <name type="scientific">Dillenia turbinata</name>
    <dbReference type="NCBI Taxonomy" id="194707"/>
    <lineage>
        <taxon>Eukaryota</taxon>
        <taxon>Viridiplantae</taxon>
        <taxon>Streptophyta</taxon>
        <taxon>Embryophyta</taxon>
        <taxon>Tracheophyta</taxon>
        <taxon>Spermatophyta</taxon>
        <taxon>Magnoliopsida</taxon>
        <taxon>eudicotyledons</taxon>
        <taxon>Gunneridae</taxon>
        <taxon>Pentapetalae</taxon>
        <taxon>Dilleniales</taxon>
        <taxon>Dilleniaceae</taxon>
        <taxon>Dillenia</taxon>
    </lineage>
</organism>
<keyword evidence="3" id="KW-0645">Protease</keyword>
<feature type="signal peptide" evidence="9">
    <location>
        <begin position="1"/>
        <end position="18"/>
    </location>
</feature>
<evidence type="ECO:0000256" key="8">
    <source>
        <dbReference type="ARBA" id="ARBA00023136"/>
    </source>
</evidence>
<comment type="caution">
    <text evidence="11">The sequence shown here is derived from an EMBL/GenBank/DDBJ whole genome shotgun (WGS) entry which is preliminary data.</text>
</comment>
<keyword evidence="11" id="KW-0624">Polysaccharide degradation</keyword>
<dbReference type="SUPFAM" id="SSF50630">
    <property type="entry name" value="Acid proteases"/>
    <property type="match status" value="1"/>
</dbReference>
<feature type="non-terminal residue" evidence="11">
    <location>
        <position position="366"/>
    </location>
</feature>
<comment type="subcellular location">
    <subcellularLocation>
        <location evidence="1">Membrane</location>
    </subcellularLocation>
</comment>
<keyword evidence="7" id="KW-1133">Transmembrane helix</keyword>
<evidence type="ECO:0000256" key="6">
    <source>
        <dbReference type="ARBA" id="ARBA00022801"/>
    </source>
</evidence>
<dbReference type="Pfam" id="PF14543">
    <property type="entry name" value="TAXi_N"/>
    <property type="match status" value="1"/>
</dbReference>
<proteinExistence type="inferred from homology"/>
<dbReference type="InterPro" id="IPR021109">
    <property type="entry name" value="Peptidase_aspartic_dom_sf"/>
</dbReference>
<comment type="similarity">
    <text evidence="2">Belongs to the peptidase A1 family.</text>
</comment>
<dbReference type="EMBL" id="JBAMMX010000003">
    <property type="protein sequence ID" value="KAK6943919.1"/>
    <property type="molecule type" value="Genomic_DNA"/>
</dbReference>
<dbReference type="PANTHER" id="PTHR13683:SF375">
    <property type="entry name" value="PEPTIDASE A1 DOMAIN-CONTAINING PROTEIN"/>
    <property type="match status" value="1"/>
</dbReference>
<evidence type="ECO:0000313" key="11">
    <source>
        <dbReference type="EMBL" id="KAK6943919.1"/>
    </source>
</evidence>
<evidence type="ECO:0000313" key="12">
    <source>
        <dbReference type="Proteomes" id="UP001370490"/>
    </source>
</evidence>
<sequence length="366" mass="40733">MSILFFIYFSTLLSLSTAKISTNASLALHLERAFPHQAVTLHQLHTHDRKRVKRHIPLGTNATGPAFGIPDSMLYFTTITLGTPGIDFNVDVDTGSDLTWSLHTFNPFTSSTAATVDCGEPYCDLKYYHSGIRCSDETDQCIFSGPYDYRSEISIIFYADLMRIPVVFGNLTVTTSSTPVIFGCANNIVGDLTDTRKATDGVIGLRPKDTSVVSQLESRGLIPRVISHCLKGDGNGGGILVFGELVEPHMAYTPMVSRTEYSGEMNGITVNGQMLPIDPFVFTMDNIKEPFFTRELRWHTLLMRHMTNYLGSKPEDFPVISFDFVGGSMMLKPQDYLVDRRNLNDNTELWCVGIRRTEVKGTIIIG</sequence>
<dbReference type="AlphaFoldDB" id="A0AAN8ZJP7"/>
<name>A0AAN8ZJP7_9MAGN</name>
<evidence type="ECO:0000256" key="2">
    <source>
        <dbReference type="ARBA" id="ARBA00007447"/>
    </source>
</evidence>
<keyword evidence="11" id="KW-0119">Carbohydrate metabolism</keyword>
<keyword evidence="8" id="KW-0472">Membrane</keyword>
<accession>A0AAN8ZJP7</accession>
<dbReference type="InterPro" id="IPR033121">
    <property type="entry name" value="PEPTIDASE_A1"/>
</dbReference>
<dbReference type="Gene3D" id="2.40.70.10">
    <property type="entry name" value="Acid Proteases"/>
    <property type="match status" value="1"/>
</dbReference>
<feature type="domain" description="Peptidase A1" evidence="10">
    <location>
        <begin position="75"/>
        <end position="366"/>
    </location>
</feature>
<dbReference type="GO" id="GO:0016798">
    <property type="term" value="F:hydrolase activity, acting on glycosyl bonds"/>
    <property type="evidence" value="ECO:0007669"/>
    <property type="project" value="UniProtKB-KW"/>
</dbReference>
<reference evidence="11 12" key="1">
    <citation type="submission" date="2023-12" db="EMBL/GenBank/DDBJ databases">
        <title>A high-quality genome assembly for Dillenia turbinata (Dilleniales).</title>
        <authorList>
            <person name="Chanderbali A."/>
        </authorList>
    </citation>
    <scope>NUCLEOTIDE SEQUENCE [LARGE SCALE GENOMIC DNA]</scope>
    <source>
        <strain evidence="11">LSX21</strain>
        <tissue evidence="11">Leaf</tissue>
    </source>
</reference>
<dbReference type="PANTHER" id="PTHR13683">
    <property type="entry name" value="ASPARTYL PROTEASES"/>
    <property type="match status" value="1"/>
</dbReference>
<dbReference type="GO" id="GO:0016020">
    <property type="term" value="C:membrane"/>
    <property type="evidence" value="ECO:0007669"/>
    <property type="project" value="UniProtKB-SubCell"/>
</dbReference>
<keyword evidence="11" id="KW-0326">Glycosidase</keyword>
<protein>
    <submittedName>
        <fullName evidence="11">Xylanase inhibitor, N-terminal</fullName>
    </submittedName>
</protein>
<keyword evidence="6 11" id="KW-0378">Hydrolase</keyword>
<evidence type="ECO:0000256" key="3">
    <source>
        <dbReference type="ARBA" id="ARBA00022670"/>
    </source>
</evidence>
<keyword evidence="12" id="KW-1185">Reference proteome</keyword>
<evidence type="ECO:0000256" key="7">
    <source>
        <dbReference type="ARBA" id="ARBA00022989"/>
    </source>
</evidence>
<dbReference type="PROSITE" id="PS51767">
    <property type="entry name" value="PEPTIDASE_A1"/>
    <property type="match status" value="1"/>
</dbReference>
<dbReference type="InterPro" id="IPR001461">
    <property type="entry name" value="Aspartic_peptidase_A1"/>
</dbReference>
<feature type="chain" id="PRO_5043048688" evidence="9">
    <location>
        <begin position="19"/>
        <end position="366"/>
    </location>
</feature>
<evidence type="ECO:0000256" key="4">
    <source>
        <dbReference type="ARBA" id="ARBA00022692"/>
    </source>
</evidence>
<dbReference type="Proteomes" id="UP001370490">
    <property type="component" value="Unassembled WGS sequence"/>
</dbReference>
<evidence type="ECO:0000259" key="10">
    <source>
        <dbReference type="PROSITE" id="PS51767"/>
    </source>
</evidence>
<dbReference type="GO" id="GO:0006508">
    <property type="term" value="P:proteolysis"/>
    <property type="evidence" value="ECO:0007669"/>
    <property type="project" value="UniProtKB-KW"/>
</dbReference>